<evidence type="ECO:0000256" key="1">
    <source>
        <dbReference type="ARBA" id="ARBA00006739"/>
    </source>
</evidence>
<reference evidence="5 6" key="2">
    <citation type="journal article" date="2016" name="Genome Announc.">
        <title>Complete Genome Sequence of a Strain of Azospirillum thiophilum Isolated from a Sulfide Spring.</title>
        <authorList>
            <person name="Fomenkov A."/>
            <person name="Vincze T."/>
            <person name="Grabovich M."/>
            <person name="Anton B.P."/>
            <person name="Dubinina G."/>
            <person name="Orlova M."/>
            <person name="Belousova E."/>
            <person name="Roberts R.J."/>
        </authorList>
    </citation>
    <scope>NUCLEOTIDE SEQUENCE [LARGE SCALE GENOMIC DNA]</scope>
    <source>
        <strain evidence="5 6">BV-S</strain>
    </source>
</reference>
<dbReference type="Gene3D" id="3.40.50.2000">
    <property type="entry name" value="Glycogen Phosphorylase B"/>
    <property type="match status" value="2"/>
</dbReference>
<dbReference type="InterPro" id="IPR001173">
    <property type="entry name" value="Glyco_trans_2-like"/>
</dbReference>
<feature type="domain" description="Glycosyltransferase 2-like" evidence="4">
    <location>
        <begin position="7"/>
        <end position="113"/>
    </location>
</feature>
<dbReference type="GO" id="GO:0016757">
    <property type="term" value="F:glycosyltransferase activity"/>
    <property type="evidence" value="ECO:0007669"/>
    <property type="project" value="UniProtKB-KW"/>
</dbReference>
<dbReference type="EMBL" id="CP012405">
    <property type="protein sequence ID" value="ALG74883.1"/>
    <property type="molecule type" value="Genomic_DNA"/>
</dbReference>
<sequence>MAAGVDVVIPVYCGRTETMACIAAVLDTTATMPGTVVVIDDASPDAGLTEELRALAASGRIHLVRNPSNLGFPASANRGLAVHADRDAILLNADTLPAGDWWRRLRAAAYSSPGVGSATALSNDASILSYPSGGGPIPDRDGVAARDALAAAANAGLRVEIPTGVGFCWYLRRDCLDEVGALSETRFGRGYGEENDFCLRARRMGWRHVAAADVFVGHVGSRSFGSEKSRLLARNLAALNALHPGYDGLIRRFAAADPLAAARRRLDEARFVAAGADGNVLLLVTFDLGGGVARHVEERCRQREADGLRTLILRPHPPAAGRPARCRVEVYDQPDLKDLVFTPATEAEALCEFLLRAGVAAIEIHHLLNHDPMVDELAGRLGVLLDVVLHDYGPICPRITMIDGSGRFCGGPDEGEDGGRCTRCVALNGSRFGRGLSVAGYRARHATLLRNARTVLAPSRDAADRIRRHVPGAAVTVRSWDDVRPPIPRRPAGRPGGTDAKPWRICVIGAVGAHKGYHVLHDCARDAATRALPLEFILVGHSQDDVGLFATGQVFVTGPYREGEAAGLIAETGADLVFLPSVWPETWCYALSEAWAAGLPVLAFDLGAMAERIRDLGGGWLLPLDSGAGAVNDALLAACRGTVPCLPPPDRSP</sequence>
<dbReference type="Pfam" id="PF00535">
    <property type="entry name" value="Glycos_transf_2"/>
    <property type="match status" value="1"/>
</dbReference>
<dbReference type="Pfam" id="PF13692">
    <property type="entry name" value="Glyco_trans_1_4"/>
    <property type="match status" value="1"/>
</dbReference>
<comment type="similarity">
    <text evidence="1">Belongs to the glycosyltransferase 2 family.</text>
</comment>
<evidence type="ECO:0000313" key="6">
    <source>
        <dbReference type="Proteomes" id="UP000069935"/>
    </source>
</evidence>
<dbReference type="SUPFAM" id="SSF53756">
    <property type="entry name" value="UDP-Glycosyltransferase/glycogen phosphorylase"/>
    <property type="match status" value="1"/>
</dbReference>
<dbReference type="KEGG" id="ati:AL072_27550"/>
<reference evidence="6" key="1">
    <citation type="submission" date="2015-08" db="EMBL/GenBank/DDBJ databases">
        <title>Complete Genome Sequence of Azospirillum thiophilum BV-S.</title>
        <authorList>
            <person name="Fomenkov A."/>
            <person name="Vincze T."/>
            <person name="Grabovich M."/>
            <person name="Dubinina G."/>
            <person name="Orlova M."/>
            <person name="Belousova E."/>
            <person name="Roberts R.J."/>
        </authorList>
    </citation>
    <scope>NUCLEOTIDE SEQUENCE [LARGE SCALE GENOMIC DNA]</scope>
    <source>
        <strain evidence="6">BV-S</strain>
    </source>
</reference>
<dbReference type="SUPFAM" id="SSF53448">
    <property type="entry name" value="Nucleotide-diphospho-sugar transferases"/>
    <property type="match status" value="1"/>
</dbReference>
<protein>
    <recommendedName>
        <fullName evidence="4">Glycosyltransferase 2-like domain-containing protein</fullName>
    </recommendedName>
</protein>
<dbReference type="PANTHER" id="PTHR43179:SF12">
    <property type="entry name" value="GALACTOFURANOSYLTRANSFERASE GLFT2"/>
    <property type="match status" value="1"/>
</dbReference>
<gene>
    <name evidence="5" type="ORF">AL072_27550</name>
</gene>
<dbReference type="InterPro" id="IPR029044">
    <property type="entry name" value="Nucleotide-diphossugar_trans"/>
</dbReference>
<keyword evidence="2" id="KW-0328">Glycosyltransferase</keyword>
<organism evidence="5 6">
    <name type="scientific">Azospirillum thiophilum</name>
    <dbReference type="NCBI Taxonomy" id="528244"/>
    <lineage>
        <taxon>Bacteria</taxon>
        <taxon>Pseudomonadati</taxon>
        <taxon>Pseudomonadota</taxon>
        <taxon>Alphaproteobacteria</taxon>
        <taxon>Rhodospirillales</taxon>
        <taxon>Azospirillaceae</taxon>
        <taxon>Azospirillum</taxon>
    </lineage>
</organism>
<dbReference type="Proteomes" id="UP000069935">
    <property type="component" value="Chromosome 5"/>
</dbReference>
<evidence type="ECO:0000256" key="2">
    <source>
        <dbReference type="ARBA" id="ARBA00022676"/>
    </source>
</evidence>
<dbReference type="PANTHER" id="PTHR43179">
    <property type="entry name" value="RHAMNOSYLTRANSFERASE WBBL"/>
    <property type="match status" value="1"/>
</dbReference>
<keyword evidence="6" id="KW-1185">Reference proteome</keyword>
<evidence type="ECO:0000256" key="3">
    <source>
        <dbReference type="ARBA" id="ARBA00022679"/>
    </source>
</evidence>
<dbReference type="Gene3D" id="3.90.550.10">
    <property type="entry name" value="Spore Coat Polysaccharide Biosynthesis Protein SpsA, Chain A"/>
    <property type="match status" value="1"/>
</dbReference>
<name>A0AAC8W4E1_9PROT</name>
<proteinExistence type="inferred from homology"/>
<evidence type="ECO:0000313" key="5">
    <source>
        <dbReference type="EMBL" id="ALG74883.1"/>
    </source>
</evidence>
<evidence type="ECO:0000259" key="4">
    <source>
        <dbReference type="Pfam" id="PF00535"/>
    </source>
</evidence>
<keyword evidence="3" id="KW-0808">Transferase</keyword>
<dbReference type="AlphaFoldDB" id="A0AAC8W4E1"/>
<accession>A0AAC8W4E1</accession>